<organism evidence="2">
    <name type="scientific">Caligus clemensi</name>
    <name type="common">Sea louse</name>
    <dbReference type="NCBI Taxonomy" id="344056"/>
    <lineage>
        <taxon>Eukaryota</taxon>
        <taxon>Metazoa</taxon>
        <taxon>Ecdysozoa</taxon>
        <taxon>Arthropoda</taxon>
        <taxon>Crustacea</taxon>
        <taxon>Multicrustacea</taxon>
        <taxon>Hexanauplia</taxon>
        <taxon>Copepoda</taxon>
        <taxon>Siphonostomatoida</taxon>
        <taxon>Caligidae</taxon>
        <taxon>Caligus</taxon>
    </lineage>
</organism>
<dbReference type="Pfam" id="PF13561">
    <property type="entry name" value="adh_short_C2"/>
    <property type="match status" value="1"/>
</dbReference>
<dbReference type="Gene3D" id="3.40.50.720">
    <property type="entry name" value="NAD(P)-binding Rossmann-like Domain"/>
    <property type="match status" value="1"/>
</dbReference>
<proteinExistence type="evidence at transcript level"/>
<dbReference type="FunFam" id="3.40.50.720:FF:000084">
    <property type="entry name" value="Short-chain dehydrogenase reductase"/>
    <property type="match status" value="1"/>
</dbReference>
<evidence type="ECO:0000313" key="2">
    <source>
        <dbReference type="EMBL" id="ACO15565.1"/>
    </source>
</evidence>
<accession>C1C2R2</accession>
<dbReference type="InterPro" id="IPR057326">
    <property type="entry name" value="KR_dom"/>
</dbReference>
<dbReference type="PANTHER" id="PTHR43975">
    <property type="entry name" value="ZGC:101858"/>
    <property type="match status" value="1"/>
</dbReference>
<dbReference type="SMART" id="SM00822">
    <property type="entry name" value="PKS_KR"/>
    <property type="match status" value="1"/>
</dbReference>
<feature type="domain" description="Ketoreductase" evidence="1">
    <location>
        <begin position="8"/>
        <end position="187"/>
    </location>
</feature>
<dbReference type="InterPro" id="IPR002347">
    <property type="entry name" value="SDR_fam"/>
</dbReference>
<dbReference type="PANTHER" id="PTHR43975:SF5">
    <property type="entry name" value="PUTATIVE-RELATED"/>
    <property type="match status" value="1"/>
</dbReference>
<dbReference type="PRINTS" id="PR00080">
    <property type="entry name" value="SDRFAMILY"/>
</dbReference>
<dbReference type="InterPro" id="IPR036291">
    <property type="entry name" value="NAD(P)-bd_dom_sf"/>
</dbReference>
<name>C1C2R2_CALCM</name>
<reference evidence="2" key="1">
    <citation type="submission" date="2009-03" db="EMBL/GenBank/DDBJ databases">
        <title>Caligus clemensi ESTs and full-length cDNAs.</title>
        <authorList>
            <person name="Yasuike M."/>
            <person name="von Schalburg K."/>
            <person name="Cooper G."/>
            <person name="Leong J."/>
            <person name="Jones S.R.M."/>
            <person name="Koop B.F."/>
        </authorList>
    </citation>
    <scope>NUCLEOTIDE SEQUENCE</scope>
    <source>
        <tissue evidence="2">Whole</tissue>
    </source>
</reference>
<sequence length="260" mass="27500">MSTGLDRKIVLITGASGGIGEGTALHFAAQGSKLSLVARRKDELERVATACKLLGAQDVIISPQDLSQGEGCADCIQDTVEHFGGLDVFINNAGVMYGQNMMNVTPEIFDHSMSLNAHTALRMTQDATAYLSKSKNNPAIVNVSSIAGLRAFPGALAYKMSKAALDQLTRCSALELISKGIRVNSVNPGVIETDLFRNAGMSDSSSQTYLNRAKKTHPIGRPGRVDEVAKVIAFLASDDASLLVGQTISVDGGRSITVPY</sequence>
<dbReference type="PRINTS" id="PR00081">
    <property type="entry name" value="GDHRDH"/>
</dbReference>
<evidence type="ECO:0000259" key="1">
    <source>
        <dbReference type="SMART" id="SM00822"/>
    </source>
</evidence>
<dbReference type="AlphaFoldDB" id="C1C2R2"/>
<gene>
    <name evidence="2" type="primary">FABG</name>
</gene>
<protein>
    <submittedName>
        <fullName evidence="2">3-oxoacyl-acyl-carrier-protein reductase</fullName>
    </submittedName>
</protein>
<dbReference type="SUPFAM" id="SSF51735">
    <property type="entry name" value="NAD(P)-binding Rossmann-fold domains"/>
    <property type="match status" value="1"/>
</dbReference>
<dbReference type="EMBL" id="BT081141">
    <property type="protein sequence ID" value="ACO15565.1"/>
    <property type="molecule type" value="mRNA"/>
</dbReference>